<evidence type="ECO:0000256" key="1">
    <source>
        <dbReference type="ARBA" id="ARBA00005594"/>
    </source>
</evidence>
<dbReference type="PANTHER" id="PTHR43766">
    <property type="entry name" value="TRYPTOPHAN--TRNA LIGASE, MITOCHONDRIAL"/>
    <property type="match status" value="1"/>
</dbReference>
<dbReference type="PRINTS" id="PR01039">
    <property type="entry name" value="TRNASYNTHTRP"/>
</dbReference>
<keyword evidence="7 10" id="KW-0030">Aminoacyl-tRNA synthetase</keyword>
<keyword evidence="3 10" id="KW-0436">Ligase</keyword>
<evidence type="ECO:0000313" key="11">
    <source>
        <dbReference type="EMBL" id="OGG51256.1"/>
    </source>
</evidence>
<evidence type="ECO:0000256" key="7">
    <source>
        <dbReference type="ARBA" id="ARBA00023146"/>
    </source>
</evidence>
<dbReference type="PROSITE" id="PS00178">
    <property type="entry name" value="AA_TRNA_LIGASE_I"/>
    <property type="match status" value="1"/>
</dbReference>
<dbReference type="FunFam" id="1.10.240.10:FF:000005">
    <property type="entry name" value="Tryptophan--tRNA ligase"/>
    <property type="match status" value="1"/>
</dbReference>
<dbReference type="EC" id="6.1.1.2" evidence="2 9"/>
<dbReference type="NCBIfam" id="TIGR00233">
    <property type="entry name" value="trpS"/>
    <property type="match status" value="1"/>
</dbReference>
<dbReference type="Pfam" id="PF00579">
    <property type="entry name" value="tRNA-synt_1b"/>
    <property type="match status" value="1"/>
</dbReference>
<accession>A0A1F6CQ14</accession>
<proteinExistence type="inferred from homology"/>
<dbReference type="GO" id="GO:0005829">
    <property type="term" value="C:cytosol"/>
    <property type="evidence" value="ECO:0007669"/>
    <property type="project" value="TreeGrafter"/>
</dbReference>
<comment type="similarity">
    <text evidence="1 10">Belongs to the class-I aminoacyl-tRNA synthetase family.</text>
</comment>
<dbReference type="InterPro" id="IPR001412">
    <property type="entry name" value="aa-tRNA-synth_I_CS"/>
</dbReference>
<evidence type="ECO:0000256" key="3">
    <source>
        <dbReference type="ARBA" id="ARBA00022598"/>
    </source>
</evidence>
<dbReference type="PANTHER" id="PTHR43766:SF1">
    <property type="entry name" value="TRYPTOPHAN--TRNA LIGASE, MITOCHONDRIAL"/>
    <property type="match status" value="1"/>
</dbReference>
<evidence type="ECO:0000256" key="9">
    <source>
        <dbReference type="NCBIfam" id="TIGR00233"/>
    </source>
</evidence>
<evidence type="ECO:0000256" key="5">
    <source>
        <dbReference type="ARBA" id="ARBA00022840"/>
    </source>
</evidence>
<protein>
    <recommendedName>
        <fullName evidence="2 9">Tryptophan--tRNA ligase</fullName>
        <ecNumber evidence="2 9">6.1.1.2</ecNumber>
    </recommendedName>
</protein>
<reference evidence="11 12" key="1">
    <citation type="journal article" date="2016" name="Nat. Commun.">
        <title>Thousands of microbial genomes shed light on interconnected biogeochemical processes in an aquifer system.</title>
        <authorList>
            <person name="Anantharaman K."/>
            <person name="Brown C.T."/>
            <person name="Hug L.A."/>
            <person name="Sharon I."/>
            <person name="Castelle C.J."/>
            <person name="Probst A.J."/>
            <person name="Thomas B.C."/>
            <person name="Singh A."/>
            <person name="Wilkins M.J."/>
            <person name="Karaoz U."/>
            <person name="Brodie E.L."/>
            <person name="Williams K.H."/>
            <person name="Hubbard S.S."/>
            <person name="Banfield J.F."/>
        </authorList>
    </citation>
    <scope>NUCLEOTIDE SEQUENCE [LARGE SCALE GENOMIC DNA]</scope>
    <source>
        <strain evidence="12">RIFCSPLOWO2_12_FULL_64_10</strain>
    </source>
</reference>
<dbReference type="InterPro" id="IPR050203">
    <property type="entry name" value="Trp-tRNA_synthetase"/>
</dbReference>
<evidence type="ECO:0000256" key="8">
    <source>
        <dbReference type="ARBA" id="ARBA00049929"/>
    </source>
</evidence>
<evidence type="ECO:0000256" key="10">
    <source>
        <dbReference type="RuleBase" id="RU363036"/>
    </source>
</evidence>
<dbReference type="EMBL" id="MFKF01000189">
    <property type="protein sequence ID" value="OGG51256.1"/>
    <property type="molecule type" value="Genomic_DNA"/>
</dbReference>
<dbReference type="Gene3D" id="1.10.240.10">
    <property type="entry name" value="Tyrosyl-Transfer RNA Synthetase"/>
    <property type="match status" value="1"/>
</dbReference>
<evidence type="ECO:0000256" key="2">
    <source>
        <dbReference type="ARBA" id="ARBA00013161"/>
    </source>
</evidence>
<keyword evidence="5 10" id="KW-0067">ATP-binding</keyword>
<name>A0A1F6CQ14_HANXR</name>
<dbReference type="InterPro" id="IPR014729">
    <property type="entry name" value="Rossmann-like_a/b/a_fold"/>
</dbReference>
<keyword evidence="6 10" id="KW-0648">Protein biosynthesis</keyword>
<dbReference type="Gene3D" id="3.40.50.620">
    <property type="entry name" value="HUPs"/>
    <property type="match status" value="1"/>
</dbReference>
<dbReference type="AlphaFoldDB" id="A0A1F6CQ14"/>
<keyword evidence="4 10" id="KW-0547">Nucleotide-binding</keyword>
<dbReference type="GO" id="GO:0004830">
    <property type="term" value="F:tryptophan-tRNA ligase activity"/>
    <property type="evidence" value="ECO:0007669"/>
    <property type="project" value="UniProtKB-UniRule"/>
</dbReference>
<dbReference type="GO" id="GO:0006436">
    <property type="term" value="P:tryptophanyl-tRNA aminoacylation"/>
    <property type="evidence" value="ECO:0007669"/>
    <property type="project" value="UniProtKB-UniRule"/>
</dbReference>
<evidence type="ECO:0000256" key="4">
    <source>
        <dbReference type="ARBA" id="ARBA00022741"/>
    </source>
</evidence>
<organism evidence="11 12">
    <name type="scientific">Handelsmanbacteria sp. (strain RIFCSPLOWO2_12_FULL_64_10)</name>
    <dbReference type="NCBI Taxonomy" id="1817868"/>
    <lineage>
        <taxon>Bacteria</taxon>
        <taxon>Candidatus Handelsmaniibacteriota</taxon>
    </lineage>
</organism>
<dbReference type="InterPro" id="IPR002305">
    <property type="entry name" value="aa-tRNA-synth_Ic"/>
</dbReference>
<dbReference type="SUPFAM" id="SSF52374">
    <property type="entry name" value="Nucleotidylyl transferase"/>
    <property type="match status" value="1"/>
</dbReference>
<comment type="catalytic activity">
    <reaction evidence="8">
        <text>tRNA(Trp) + L-tryptophan + ATP = L-tryptophyl-tRNA(Trp) + AMP + diphosphate + H(+)</text>
        <dbReference type="Rhea" id="RHEA:24080"/>
        <dbReference type="Rhea" id="RHEA-COMP:9671"/>
        <dbReference type="Rhea" id="RHEA-COMP:9705"/>
        <dbReference type="ChEBI" id="CHEBI:15378"/>
        <dbReference type="ChEBI" id="CHEBI:30616"/>
        <dbReference type="ChEBI" id="CHEBI:33019"/>
        <dbReference type="ChEBI" id="CHEBI:57912"/>
        <dbReference type="ChEBI" id="CHEBI:78442"/>
        <dbReference type="ChEBI" id="CHEBI:78535"/>
        <dbReference type="ChEBI" id="CHEBI:456215"/>
        <dbReference type="EC" id="6.1.1.2"/>
    </reaction>
</comment>
<dbReference type="Proteomes" id="UP000178606">
    <property type="component" value="Unassembled WGS sequence"/>
</dbReference>
<gene>
    <name evidence="11" type="ORF">A3F84_02880</name>
</gene>
<dbReference type="GO" id="GO:0005524">
    <property type="term" value="F:ATP binding"/>
    <property type="evidence" value="ECO:0007669"/>
    <property type="project" value="UniProtKB-KW"/>
</dbReference>
<evidence type="ECO:0000256" key="6">
    <source>
        <dbReference type="ARBA" id="ARBA00022917"/>
    </source>
</evidence>
<dbReference type="CDD" id="cd00806">
    <property type="entry name" value="TrpRS_core"/>
    <property type="match status" value="1"/>
</dbReference>
<comment type="caution">
    <text evidence="11">The sequence shown here is derived from an EMBL/GenBank/DDBJ whole genome shotgun (WGS) entry which is preliminary data.</text>
</comment>
<sequence length="332" mass="36835">MKRLTVLTGDRPTGRMHLGHYFGSLKNRFALQRDYRCFFMVADYQALTTHGDRTEEIERNVREMVLDYLSAGFDPEQGVCFLQSQVPQLAELTTIFSNLVTLPRLLRNPTIKEEMREMGLSARATYGFVGYPVSQAADILLFRPALVPVGPEQGPHIELAQEVAARFNRLYGPVFPTPEAMVGELLVGTDGRRKMGKSYRNAIFLSDAPATVQEKVQGMVTDPARPRRSDPGHPEVCPVYACHRALGPDAETAVAGPCRRAEVGCADCKANLSVKLNAFLEPLRERRSHYEGQRGLIRDILNLGGCEARIEGGKTLEEVKEVMGLGYRGLLG</sequence>
<evidence type="ECO:0000313" key="12">
    <source>
        <dbReference type="Proteomes" id="UP000178606"/>
    </source>
</evidence>
<dbReference type="InterPro" id="IPR002306">
    <property type="entry name" value="Trp-tRNA-ligase"/>
</dbReference>